<gene>
    <name evidence="1" type="ORF">N5J11_22295</name>
</gene>
<accession>A0AA42QDP7</accession>
<dbReference type="Proteomes" id="UP001161697">
    <property type="component" value="Unassembled WGS sequence"/>
</dbReference>
<dbReference type="RefSeq" id="WP_279533519.1">
    <property type="nucleotide sequence ID" value="NZ_CP104579.1"/>
</dbReference>
<evidence type="ECO:0008006" key="3">
    <source>
        <dbReference type="Google" id="ProtNLM"/>
    </source>
</evidence>
<organism evidence="1 2">
    <name type="scientific">Ectopseudomonas oleovorans</name>
    <name type="common">Pseudomonas oleovorans</name>
    <dbReference type="NCBI Taxonomy" id="301"/>
    <lineage>
        <taxon>Bacteria</taxon>
        <taxon>Pseudomonadati</taxon>
        <taxon>Pseudomonadota</taxon>
        <taxon>Gammaproteobacteria</taxon>
        <taxon>Pseudomonadales</taxon>
        <taxon>Pseudomonadaceae</taxon>
        <taxon>Ectopseudomonas</taxon>
    </lineage>
</organism>
<dbReference type="EMBL" id="JAOCJE010000002">
    <property type="protein sequence ID" value="MDH1341840.1"/>
    <property type="molecule type" value="Genomic_DNA"/>
</dbReference>
<evidence type="ECO:0000313" key="2">
    <source>
        <dbReference type="Proteomes" id="UP001161697"/>
    </source>
</evidence>
<reference evidence="1" key="1">
    <citation type="submission" date="2022-09" db="EMBL/GenBank/DDBJ databases">
        <title>Intensive care unit water sources are persistently colonized with multi-drug resistant bacteria and are the site of extensive horizontal gene transfer of antibiotic resistance genes.</title>
        <authorList>
            <person name="Diorio-Toth L."/>
        </authorList>
    </citation>
    <scope>NUCLEOTIDE SEQUENCE</scope>
    <source>
        <strain evidence="1">GD03704</strain>
    </source>
</reference>
<comment type="caution">
    <text evidence="1">The sequence shown here is derived from an EMBL/GenBank/DDBJ whole genome shotgun (WGS) entry which is preliminary data.</text>
</comment>
<evidence type="ECO:0000313" key="1">
    <source>
        <dbReference type="EMBL" id="MDH1341840.1"/>
    </source>
</evidence>
<sequence>MQLDLKVDKVAGYGLSQENFTAAEKAKLAGLEGSHYRGTFINFTALQTALPTAEEGDYADVDAGAGDPVQRYIWDESDGEWVAQAGSADPITAAQVKVLYESNPDTNAYSDTEKSKLGGIAAGATANANTDSLAEGASNFYHTAARVLNTVLAGLSLASGAAVVDTDGVLVAFGKLQRQINDLATAISGKQDTLVSATNIKTINGNSLLGAGDLTIAGGGAVSSVNGRTGAVQVLVPIIVACSDETTALTAGTAKVTFRMPYAFTVTGVLASLTTAQAGGSILTVDINEAGVSILSTKLTIDNTEKTSATAATAPVISDSAIAADAEITIDIDQIGDGTAKGLKVTLVGYQP</sequence>
<proteinExistence type="predicted"/>
<dbReference type="AlphaFoldDB" id="A0AA42QDP7"/>
<protein>
    <recommendedName>
        <fullName evidence="3">Tail fiber protein</fullName>
    </recommendedName>
</protein>
<name>A0AA42QDP7_ECTOL</name>